<accession>A0A967AZZ5</accession>
<comment type="caution">
    <text evidence="1">The sequence shown here is derived from an EMBL/GenBank/DDBJ whole genome shotgun (WGS) entry which is preliminary data.</text>
</comment>
<sequence length="70" mass="7596">MSTRAQLVVDAADRTAGMTLGDIQRFVDQAFRNGFDVTDQVRAKVGFRAQLQQLTARPGPLRPDPGGDPP</sequence>
<evidence type="ECO:0000313" key="2">
    <source>
        <dbReference type="Proteomes" id="UP000744769"/>
    </source>
</evidence>
<name>A0A967AZZ5_9MICO</name>
<keyword evidence="2" id="KW-1185">Reference proteome</keyword>
<organism evidence="1 2">
    <name type="scientific">Metallococcus carri</name>
    <dbReference type="NCBI Taxonomy" id="1656884"/>
    <lineage>
        <taxon>Bacteria</taxon>
        <taxon>Bacillati</taxon>
        <taxon>Actinomycetota</taxon>
        <taxon>Actinomycetes</taxon>
        <taxon>Micrococcales</taxon>
        <taxon>Dermacoccaceae</taxon>
        <taxon>Metallococcus</taxon>
    </lineage>
</organism>
<dbReference type="EMBL" id="JAAOIV010000005">
    <property type="protein sequence ID" value="NHN55793.1"/>
    <property type="molecule type" value="Genomic_DNA"/>
</dbReference>
<evidence type="ECO:0000313" key="1">
    <source>
        <dbReference type="EMBL" id="NHN55793.1"/>
    </source>
</evidence>
<gene>
    <name evidence="1" type="ORF">G9U51_08385</name>
</gene>
<proteinExistence type="predicted"/>
<reference evidence="1" key="1">
    <citation type="submission" date="2020-03" db="EMBL/GenBank/DDBJ databases">
        <title>Draft sequencing of Calidifontibacter sp. DB0510.</title>
        <authorList>
            <person name="Kim D.-U."/>
        </authorList>
    </citation>
    <scope>NUCLEOTIDE SEQUENCE</scope>
    <source>
        <strain evidence="1">DB0510</strain>
    </source>
</reference>
<dbReference type="AlphaFoldDB" id="A0A967AZZ5"/>
<dbReference type="Proteomes" id="UP000744769">
    <property type="component" value="Unassembled WGS sequence"/>
</dbReference>
<dbReference type="RefSeq" id="WP_166195940.1">
    <property type="nucleotide sequence ID" value="NZ_JAAOIV010000005.1"/>
</dbReference>
<protein>
    <submittedName>
        <fullName evidence="1">Uncharacterized protein</fullName>
    </submittedName>
</protein>